<dbReference type="SUPFAM" id="SSF47459">
    <property type="entry name" value="HLH, helix-loop-helix DNA-binding domain"/>
    <property type="match status" value="1"/>
</dbReference>
<gene>
    <name evidence="8" type="ORF">GH714_007816</name>
</gene>
<comment type="subcellular location">
    <subcellularLocation>
        <location evidence="1">Nucleus</location>
    </subcellularLocation>
</comment>
<dbReference type="GO" id="GO:0000978">
    <property type="term" value="F:RNA polymerase II cis-regulatory region sequence-specific DNA binding"/>
    <property type="evidence" value="ECO:0007669"/>
    <property type="project" value="TreeGrafter"/>
</dbReference>
<dbReference type="PANTHER" id="PTHR16223">
    <property type="entry name" value="TRANSCRIPTION FACTOR BHLH83-RELATED"/>
    <property type="match status" value="1"/>
</dbReference>
<evidence type="ECO:0000256" key="3">
    <source>
        <dbReference type="ARBA" id="ARBA00023125"/>
    </source>
</evidence>
<evidence type="ECO:0000256" key="1">
    <source>
        <dbReference type="ARBA" id="ARBA00004123"/>
    </source>
</evidence>
<dbReference type="InterPro" id="IPR045239">
    <property type="entry name" value="bHLH95_bHLH"/>
</dbReference>
<feature type="domain" description="BHLH" evidence="7">
    <location>
        <begin position="32"/>
        <end position="81"/>
    </location>
</feature>
<dbReference type="Gene3D" id="4.10.280.10">
    <property type="entry name" value="Helix-loop-helix DNA-binding domain"/>
    <property type="match status" value="1"/>
</dbReference>
<dbReference type="InterPro" id="IPR036638">
    <property type="entry name" value="HLH_DNA-bd_sf"/>
</dbReference>
<feature type="compositionally biased region" description="Basic and acidic residues" evidence="6">
    <location>
        <begin position="17"/>
        <end position="26"/>
    </location>
</feature>
<protein>
    <recommendedName>
        <fullName evidence="7">BHLH domain-containing protein</fullName>
    </recommendedName>
</protein>
<evidence type="ECO:0000256" key="2">
    <source>
        <dbReference type="ARBA" id="ARBA00023015"/>
    </source>
</evidence>
<reference evidence="8 9" key="1">
    <citation type="journal article" date="2020" name="Mol. Plant">
        <title>The Chromosome-Based Rubber Tree Genome Provides New Insights into Spurge Genome Evolution and Rubber Biosynthesis.</title>
        <authorList>
            <person name="Liu J."/>
            <person name="Shi C."/>
            <person name="Shi C.C."/>
            <person name="Li W."/>
            <person name="Zhang Q.J."/>
            <person name="Zhang Y."/>
            <person name="Li K."/>
            <person name="Lu H.F."/>
            <person name="Shi C."/>
            <person name="Zhu S.T."/>
            <person name="Xiao Z.Y."/>
            <person name="Nan H."/>
            <person name="Yue Y."/>
            <person name="Zhu X.G."/>
            <person name="Wu Y."/>
            <person name="Hong X.N."/>
            <person name="Fan G.Y."/>
            <person name="Tong Y."/>
            <person name="Zhang D."/>
            <person name="Mao C.L."/>
            <person name="Liu Y.L."/>
            <person name="Hao S.J."/>
            <person name="Liu W.Q."/>
            <person name="Lv M.Q."/>
            <person name="Zhang H.B."/>
            <person name="Liu Y."/>
            <person name="Hu-Tang G.R."/>
            <person name="Wang J.P."/>
            <person name="Wang J.H."/>
            <person name="Sun Y.H."/>
            <person name="Ni S.B."/>
            <person name="Chen W.B."/>
            <person name="Zhang X.C."/>
            <person name="Jiao Y.N."/>
            <person name="Eichler E.E."/>
            <person name="Li G.H."/>
            <person name="Liu X."/>
            <person name="Gao L.Z."/>
        </authorList>
    </citation>
    <scope>NUCLEOTIDE SEQUENCE [LARGE SCALE GENOMIC DNA]</scope>
    <source>
        <strain evidence="9">cv. GT1</strain>
        <tissue evidence="8">Leaf</tissue>
    </source>
</reference>
<evidence type="ECO:0000259" key="7">
    <source>
        <dbReference type="PROSITE" id="PS50888"/>
    </source>
</evidence>
<evidence type="ECO:0000256" key="4">
    <source>
        <dbReference type="ARBA" id="ARBA00023163"/>
    </source>
</evidence>
<organism evidence="8 9">
    <name type="scientific">Hevea brasiliensis</name>
    <name type="common">Para rubber tree</name>
    <name type="synonym">Siphonia brasiliensis</name>
    <dbReference type="NCBI Taxonomy" id="3981"/>
    <lineage>
        <taxon>Eukaryota</taxon>
        <taxon>Viridiplantae</taxon>
        <taxon>Streptophyta</taxon>
        <taxon>Embryophyta</taxon>
        <taxon>Tracheophyta</taxon>
        <taxon>Spermatophyta</taxon>
        <taxon>Magnoliopsida</taxon>
        <taxon>eudicotyledons</taxon>
        <taxon>Gunneridae</taxon>
        <taxon>Pentapetalae</taxon>
        <taxon>rosids</taxon>
        <taxon>fabids</taxon>
        <taxon>Malpighiales</taxon>
        <taxon>Euphorbiaceae</taxon>
        <taxon>Crotonoideae</taxon>
        <taxon>Micrandreae</taxon>
        <taxon>Hevea</taxon>
    </lineage>
</organism>
<comment type="caution">
    <text evidence="8">The sequence shown here is derived from an EMBL/GenBank/DDBJ whole genome shotgun (WGS) entry which is preliminary data.</text>
</comment>
<keyword evidence="4" id="KW-0804">Transcription</keyword>
<dbReference type="CDD" id="cd11393">
    <property type="entry name" value="bHLH_AtbHLH_like"/>
    <property type="match status" value="1"/>
</dbReference>
<accession>A0A6A6LZC5</accession>
<feature type="compositionally biased region" description="Polar residues" evidence="6">
    <location>
        <begin position="1"/>
        <end position="11"/>
    </location>
</feature>
<feature type="region of interest" description="Disordered" evidence="6">
    <location>
        <begin position="1"/>
        <end position="40"/>
    </location>
</feature>
<keyword evidence="3" id="KW-0238">DNA-binding</keyword>
<proteinExistence type="predicted"/>
<evidence type="ECO:0000256" key="5">
    <source>
        <dbReference type="ARBA" id="ARBA00023242"/>
    </source>
</evidence>
<dbReference type="InterPro" id="IPR011598">
    <property type="entry name" value="bHLH_dom"/>
</dbReference>
<dbReference type="GO" id="GO:0000981">
    <property type="term" value="F:DNA-binding transcription factor activity, RNA polymerase II-specific"/>
    <property type="evidence" value="ECO:0007669"/>
    <property type="project" value="TreeGrafter"/>
</dbReference>
<dbReference type="InterPro" id="IPR045843">
    <property type="entry name" value="IND-like"/>
</dbReference>
<keyword evidence="5" id="KW-0539">Nucleus</keyword>
<evidence type="ECO:0000256" key="6">
    <source>
        <dbReference type="SAM" id="MobiDB-lite"/>
    </source>
</evidence>
<dbReference type="Proteomes" id="UP000467840">
    <property type="component" value="Chromosome 9"/>
</dbReference>
<dbReference type="GO" id="GO:0005634">
    <property type="term" value="C:nucleus"/>
    <property type="evidence" value="ECO:0007669"/>
    <property type="project" value="UniProtKB-SubCell"/>
</dbReference>
<dbReference type="EMBL" id="JAAGAX010000008">
    <property type="protein sequence ID" value="KAF2305725.1"/>
    <property type="molecule type" value="Genomic_DNA"/>
</dbReference>
<evidence type="ECO:0000313" key="8">
    <source>
        <dbReference type="EMBL" id="KAF2305725.1"/>
    </source>
</evidence>
<sequence length="191" mass="21628">MQTGRGQGNTSEGKKKRSDDKSEMVLKKPKHESSTVSSAKMQVPKVKLGDRITALQQIVSPFGKTDTASVLLEAIQYIKFLQEQVQLLSSPYMKNNSRKVINPHAHLKLIKLRKRNALELMMIAVCSVQFPQDPWGVLEKKDEGDVKVDLRSRGLCLVPTSCTPQIYHENTGSDYWTPTYRSGCLYRLNNY</sequence>
<dbReference type="GO" id="GO:0046983">
    <property type="term" value="F:protein dimerization activity"/>
    <property type="evidence" value="ECO:0007669"/>
    <property type="project" value="InterPro"/>
</dbReference>
<name>A0A6A6LZC5_HEVBR</name>
<keyword evidence="9" id="KW-1185">Reference proteome</keyword>
<dbReference type="PANTHER" id="PTHR16223:SF383">
    <property type="entry name" value="TRANSCRIPTION FACTOR BHLH111"/>
    <property type="match status" value="1"/>
</dbReference>
<evidence type="ECO:0000313" key="9">
    <source>
        <dbReference type="Proteomes" id="UP000467840"/>
    </source>
</evidence>
<keyword evidence="2" id="KW-0805">Transcription regulation</keyword>
<dbReference type="AlphaFoldDB" id="A0A6A6LZC5"/>
<dbReference type="PROSITE" id="PS50888">
    <property type="entry name" value="BHLH"/>
    <property type="match status" value="1"/>
</dbReference>